<feature type="transmembrane region" description="Helical" evidence="9">
    <location>
        <begin position="9"/>
        <end position="29"/>
    </location>
</feature>
<evidence type="ECO:0000256" key="6">
    <source>
        <dbReference type="ARBA" id="ARBA00022989"/>
    </source>
</evidence>
<sequence>MMLSPSTRLTVVIAISTCFFIGEISVGFYTRSLALIADAFHYLNDLIGFVIALLALKIEEKGDSPNNLSFGWQRAQLLGAFFNGVLLFALGISIFLQSIERFISLERESEDIHLMIQRLIETAIQQPKLVLIVGAIGLTLNLISALFLHEHHGHDHGPLRTVKDPISPATDDDLESLTKHHNHKHTHSELLTGCKDHEHDHSHGHSHKHGHGHGHGHGHDFGMMGVLLHVLCDAANNLGVMAAALVIWLAKYEGRYYADPGVSMGIAILIFLSSIPLIRRTGEFLLESAPNGVSLSDVQHDLEKVPGVVSIHELHIWQLNQQKTLASVHVVVSEPTVDSFMETAKIISQCFHAYGIHSITLQPEVVSEGSVVYLDGEKVPRCQVVIQPDGFPWLHCLPGSGI</sequence>
<feature type="domain" description="Cation efflux protein transmembrane" evidence="10">
    <location>
        <begin position="9"/>
        <end position="285"/>
    </location>
</feature>
<keyword evidence="13" id="KW-1185">Reference proteome</keyword>
<dbReference type="OrthoDB" id="9944568at2759"/>
<evidence type="ECO:0000256" key="4">
    <source>
        <dbReference type="ARBA" id="ARBA00022692"/>
    </source>
</evidence>
<evidence type="ECO:0000313" key="12">
    <source>
        <dbReference type="EMBL" id="KAJ5225469.1"/>
    </source>
</evidence>
<feature type="transmembrane region" description="Helical" evidence="9">
    <location>
        <begin position="261"/>
        <end position="278"/>
    </location>
</feature>
<dbReference type="InterPro" id="IPR036837">
    <property type="entry name" value="Cation_efflux_CTD_sf"/>
</dbReference>
<feature type="compositionally biased region" description="Basic residues" evidence="8">
    <location>
        <begin position="204"/>
        <end position="216"/>
    </location>
</feature>
<comment type="caution">
    <text evidence="12">The sequence shown here is derived from an EMBL/GenBank/DDBJ whole genome shotgun (WGS) entry which is preliminary data.</text>
</comment>
<dbReference type="SUPFAM" id="SSF161111">
    <property type="entry name" value="Cation efflux protein transmembrane domain-like"/>
    <property type="match status" value="1"/>
</dbReference>
<evidence type="ECO:0000259" key="10">
    <source>
        <dbReference type="Pfam" id="PF01545"/>
    </source>
</evidence>
<dbReference type="Gene3D" id="1.20.1510.10">
    <property type="entry name" value="Cation efflux protein transmembrane domain"/>
    <property type="match status" value="1"/>
</dbReference>
<dbReference type="SUPFAM" id="SSF160240">
    <property type="entry name" value="Cation efflux protein cytoplasmic domain-like"/>
    <property type="match status" value="1"/>
</dbReference>
<comment type="similarity">
    <text evidence="2">Belongs to the cation diffusion facilitator (CDF) transporter (TC 2.A.4) family. SLC30A subfamily.</text>
</comment>
<evidence type="ECO:0000256" key="7">
    <source>
        <dbReference type="ARBA" id="ARBA00023136"/>
    </source>
</evidence>
<keyword evidence="6 9" id="KW-1133">Transmembrane helix</keyword>
<feature type="transmembrane region" description="Helical" evidence="9">
    <location>
        <begin position="35"/>
        <end position="56"/>
    </location>
</feature>
<reference evidence="12" key="2">
    <citation type="journal article" date="2023" name="IMA Fungus">
        <title>Comparative genomic study of the Penicillium genus elucidates a diverse pangenome and 15 lateral gene transfer events.</title>
        <authorList>
            <person name="Petersen C."/>
            <person name="Sorensen T."/>
            <person name="Nielsen M.R."/>
            <person name="Sondergaard T.E."/>
            <person name="Sorensen J.L."/>
            <person name="Fitzpatrick D.A."/>
            <person name="Frisvad J.C."/>
            <person name="Nielsen K.L."/>
        </authorList>
    </citation>
    <scope>NUCLEOTIDE SEQUENCE</scope>
    <source>
        <strain evidence="12">IBT 19713</strain>
    </source>
</reference>
<dbReference type="GO" id="GO:0016020">
    <property type="term" value="C:membrane"/>
    <property type="evidence" value="ECO:0007669"/>
    <property type="project" value="UniProtKB-SubCell"/>
</dbReference>
<evidence type="ECO:0000256" key="1">
    <source>
        <dbReference type="ARBA" id="ARBA00004141"/>
    </source>
</evidence>
<reference evidence="12" key="1">
    <citation type="submission" date="2022-11" db="EMBL/GenBank/DDBJ databases">
        <authorList>
            <person name="Petersen C."/>
        </authorList>
    </citation>
    <scope>NUCLEOTIDE SEQUENCE</scope>
    <source>
        <strain evidence="12">IBT 19713</strain>
    </source>
</reference>
<keyword evidence="5" id="KW-0862">Zinc</keyword>
<protein>
    <submittedName>
        <fullName evidence="12">Cation diffusion facilitator family metal ion transporter</fullName>
    </submittedName>
</protein>
<evidence type="ECO:0000256" key="9">
    <source>
        <dbReference type="SAM" id="Phobius"/>
    </source>
</evidence>
<keyword evidence="4 9" id="KW-0812">Transmembrane</keyword>
<dbReference type="PANTHER" id="PTHR45820">
    <property type="entry name" value="FI23527P1"/>
    <property type="match status" value="1"/>
</dbReference>
<dbReference type="GeneID" id="83203293"/>
<dbReference type="NCBIfam" id="TIGR01297">
    <property type="entry name" value="CDF"/>
    <property type="match status" value="1"/>
</dbReference>
<dbReference type="EMBL" id="JAPQKS010000005">
    <property type="protein sequence ID" value="KAJ5225469.1"/>
    <property type="molecule type" value="Genomic_DNA"/>
</dbReference>
<feature type="region of interest" description="Disordered" evidence="8">
    <location>
        <begin position="195"/>
        <end position="216"/>
    </location>
</feature>
<evidence type="ECO:0000313" key="13">
    <source>
        <dbReference type="Proteomes" id="UP001150941"/>
    </source>
</evidence>
<gene>
    <name evidence="12" type="ORF">N7468_006694</name>
</gene>
<organism evidence="12 13">
    <name type="scientific">Penicillium chermesinum</name>
    <dbReference type="NCBI Taxonomy" id="63820"/>
    <lineage>
        <taxon>Eukaryota</taxon>
        <taxon>Fungi</taxon>
        <taxon>Dikarya</taxon>
        <taxon>Ascomycota</taxon>
        <taxon>Pezizomycotina</taxon>
        <taxon>Eurotiomycetes</taxon>
        <taxon>Eurotiomycetidae</taxon>
        <taxon>Eurotiales</taxon>
        <taxon>Aspergillaceae</taxon>
        <taxon>Penicillium</taxon>
    </lineage>
</organism>
<evidence type="ECO:0000259" key="11">
    <source>
        <dbReference type="Pfam" id="PF16916"/>
    </source>
</evidence>
<proteinExistence type="inferred from homology"/>
<evidence type="ECO:0000256" key="3">
    <source>
        <dbReference type="ARBA" id="ARBA00022448"/>
    </source>
</evidence>
<dbReference type="PANTHER" id="PTHR45820:SF5">
    <property type="entry name" value="DIFFUSION FACILITATOR FAMILY METAL ION TRANSPORTER, PUTATIVE-RELATED"/>
    <property type="match status" value="1"/>
</dbReference>
<dbReference type="InterPro" id="IPR002524">
    <property type="entry name" value="Cation_efflux"/>
</dbReference>
<dbReference type="Proteomes" id="UP001150941">
    <property type="component" value="Unassembled WGS sequence"/>
</dbReference>
<dbReference type="InterPro" id="IPR027470">
    <property type="entry name" value="Cation_efflux_CTD"/>
</dbReference>
<feature type="transmembrane region" description="Helical" evidence="9">
    <location>
        <begin position="226"/>
        <end position="249"/>
    </location>
</feature>
<dbReference type="RefSeq" id="XP_058328880.1">
    <property type="nucleotide sequence ID" value="XM_058475990.1"/>
</dbReference>
<name>A0A9W9TK27_9EURO</name>
<feature type="transmembrane region" description="Helical" evidence="9">
    <location>
        <begin position="129"/>
        <end position="148"/>
    </location>
</feature>
<dbReference type="GO" id="GO:0006882">
    <property type="term" value="P:intracellular zinc ion homeostasis"/>
    <property type="evidence" value="ECO:0007669"/>
    <property type="project" value="TreeGrafter"/>
</dbReference>
<keyword evidence="7 9" id="KW-0472">Membrane</keyword>
<keyword evidence="3" id="KW-0813">Transport</keyword>
<dbReference type="Pfam" id="PF16916">
    <property type="entry name" value="ZT_dimer"/>
    <property type="match status" value="1"/>
</dbReference>
<dbReference type="InterPro" id="IPR027469">
    <property type="entry name" value="Cation_efflux_TMD_sf"/>
</dbReference>
<comment type="subcellular location">
    <subcellularLocation>
        <location evidence="1">Membrane</location>
        <topology evidence="1">Multi-pass membrane protein</topology>
    </subcellularLocation>
</comment>
<dbReference type="InterPro" id="IPR058533">
    <property type="entry name" value="Cation_efflux_TM"/>
</dbReference>
<evidence type="ECO:0000256" key="2">
    <source>
        <dbReference type="ARBA" id="ARBA00008873"/>
    </source>
</evidence>
<feature type="domain" description="Cation efflux protein cytoplasmic" evidence="11">
    <location>
        <begin position="291"/>
        <end position="364"/>
    </location>
</feature>
<evidence type="ECO:0000256" key="8">
    <source>
        <dbReference type="SAM" id="MobiDB-lite"/>
    </source>
</evidence>
<evidence type="ECO:0000256" key="5">
    <source>
        <dbReference type="ARBA" id="ARBA00022833"/>
    </source>
</evidence>
<accession>A0A9W9TK27</accession>
<dbReference type="AlphaFoldDB" id="A0A9W9TK27"/>
<dbReference type="Pfam" id="PF01545">
    <property type="entry name" value="Cation_efflux"/>
    <property type="match status" value="1"/>
</dbReference>
<dbReference type="GO" id="GO:0005385">
    <property type="term" value="F:zinc ion transmembrane transporter activity"/>
    <property type="evidence" value="ECO:0007669"/>
    <property type="project" value="TreeGrafter"/>
</dbReference>
<feature type="transmembrane region" description="Helical" evidence="9">
    <location>
        <begin position="77"/>
        <end position="99"/>
    </location>
</feature>